<keyword evidence="2" id="KW-1185">Reference proteome</keyword>
<dbReference type="Proteomes" id="UP000306319">
    <property type="component" value="Unassembled WGS sequence"/>
</dbReference>
<evidence type="ECO:0000313" key="1">
    <source>
        <dbReference type="EMBL" id="TGY77503.1"/>
    </source>
</evidence>
<name>A0AC61RH59_9BACT</name>
<proteinExistence type="predicted"/>
<sequence length="675" mass="77982">MFKFDSPSFEKYFNDENDKFWTEYCRRDQPLSWVSMDDMKGAAKRKNDLNMLKYLDALESYLDVAAMYSLNSWEYPTAQEIEQRKQTLRKIISECRRNTSGPLANRWLLLEMRANMLSGNYADNIRLWESNGIKTEPGYVREMMRNIYANALLKTGNKAEAWNIYADQNDSKSLQWSTRKYTNLAGIKDLYSKYPDAPIHRYLLKKYVNTLQDVADIYHDNRNGSDSDLNNALSEYWDDINGKSYARIDKNHMKEMTEFVSFSDSVAKSGDTDNPCLWETASALCSYFLGDFKQAREKIDKAMAMKSDTDTKDMARRIRMLLATSSDDITTPTFKRFITDELAWLDGQIEKSGSSTLINARDRILNLGLTKGYEERGDRSLARLMRICRDYLGANPEYALNPMRDDIFPNTSGDITELYATLENPGDDPLKRYAASKIKLTDDFKNDILGTKYLQEGEWEKAISYLQKVSMDYLDNQPIAFYAARRDYTIPAWNGHQTVKDSDYEETMKPQHLKHNAKVDFCNYMLRLEDEAKDASPARKDEIGLQQAAALYQASRFGQCWYLSQYGFTQYEKYPICEKELAGRALAHLRECAKSSDPKVKAAALFGMIYASPDRWMTETSSWNGHDYTTQLTVNRSSGQYALLTALDKTLTANPESLLPEISRCDVLRQWRKHR</sequence>
<organism evidence="1 2">
    <name type="scientific">Lepagella muris</name>
    <dbReference type="NCBI Taxonomy" id="3032870"/>
    <lineage>
        <taxon>Bacteria</taxon>
        <taxon>Pseudomonadati</taxon>
        <taxon>Bacteroidota</taxon>
        <taxon>Bacteroidia</taxon>
        <taxon>Bacteroidales</taxon>
        <taxon>Muribaculaceae</taxon>
        <taxon>Lepagella</taxon>
    </lineage>
</organism>
<comment type="caution">
    <text evidence="1">The sequence shown here is derived from an EMBL/GenBank/DDBJ whole genome shotgun (WGS) entry which is preliminary data.</text>
</comment>
<protein>
    <submittedName>
        <fullName evidence="1">Uncharacterized protein</fullName>
    </submittedName>
</protein>
<reference evidence="1" key="1">
    <citation type="submission" date="2019-04" db="EMBL/GenBank/DDBJ databases">
        <title>Microbes associate with the intestines of laboratory mice.</title>
        <authorList>
            <person name="Navarre W."/>
            <person name="Wong E."/>
            <person name="Huang K."/>
            <person name="Tropini C."/>
            <person name="Ng K."/>
            <person name="Yu B."/>
        </authorList>
    </citation>
    <scope>NUCLEOTIDE SEQUENCE</scope>
    <source>
        <strain evidence="1">NM04_E33</strain>
    </source>
</reference>
<evidence type="ECO:0000313" key="2">
    <source>
        <dbReference type="Proteomes" id="UP000306319"/>
    </source>
</evidence>
<gene>
    <name evidence="1" type="ORF">E5331_14455</name>
</gene>
<accession>A0AC61RH59</accession>
<dbReference type="EMBL" id="SRYB01000024">
    <property type="protein sequence ID" value="TGY77503.1"/>
    <property type="molecule type" value="Genomic_DNA"/>
</dbReference>